<organism evidence="1 2">
    <name type="scientific">Taklimakanibacter albus</name>
    <dbReference type="NCBI Taxonomy" id="2800327"/>
    <lineage>
        <taxon>Bacteria</taxon>
        <taxon>Pseudomonadati</taxon>
        <taxon>Pseudomonadota</taxon>
        <taxon>Alphaproteobacteria</taxon>
        <taxon>Hyphomicrobiales</taxon>
        <taxon>Aestuariivirgaceae</taxon>
        <taxon>Taklimakanibacter</taxon>
    </lineage>
</organism>
<dbReference type="EMBL" id="JAENHL010000007">
    <property type="protein sequence ID" value="MBK1867362.1"/>
    <property type="molecule type" value="Genomic_DNA"/>
</dbReference>
<proteinExistence type="predicted"/>
<name>A0ACC5R474_9HYPH</name>
<reference evidence="1" key="1">
    <citation type="submission" date="2021-01" db="EMBL/GenBank/DDBJ databases">
        <authorList>
            <person name="Sun Q."/>
        </authorList>
    </citation>
    <scope>NUCLEOTIDE SEQUENCE</scope>
    <source>
        <strain evidence="1">YIM B02566</strain>
    </source>
</reference>
<keyword evidence="2" id="KW-1185">Reference proteome</keyword>
<keyword evidence="1" id="KW-0489">Methyltransferase</keyword>
<evidence type="ECO:0000313" key="1">
    <source>
        <dbReference type="EMBL" id="MBK1867362.1"/>
    </source>
</evidence>
<protein>
    <submittedName>
        <fullName evidence="1">Methyltransferase type 11</fullName>
    </submittedName>
</protein>
<dbReference type="Proteomes" id="UP000616151">
    <property type="component" value="Unassembled WGS sequence"/>
</dbReference>
<accession>A0ACC5R474</accession>
<gene>
    <name evidence="1" type="ORF">JHL16_13485</name>
</gene>
<keyword evidence="1" id="KW-0808">Transferase</keyword>
<sequence length="320" mass="34913">MELPLLLRQAVDQALEGVAIADLTRAAASLSERYRGETRDGRLHLADDLSAKAYLATRLPATYAAIRAAMTELAERHPDFTPESLLDVGAGPGTVLWAASNCWPGLKTARLVEASGAIRKCGETLAEASPVAAIDWQSGDVTKGVTGVNRPDLVSLAYVLSELAPEARDRLVGQLWALTGDVLLLVEPGTPKGWERILAARERLIALDAHILAPCPHRSPCPIKSPDWCHFSRRVARSRLHRLAKQADVPWEDEKFIYLAASRKAGLPAEARILAPPRASKGRIDLKLCTADGSLQERTVSKRDGALFKTARRRDWGEFL</sequence>
<evidence type="ECO:0000313" key="2">
    <source>
        <dbReference type="Proteomes" id="UP000616151"/>
    </source>
</evidence>
<comment type="caution">
    <text evidence="1">The sequence shown here is derived from an EMBL/GenBank/DDBJ whole genome shotgun (WGS) entry which is preliminary data.</text>
</comment>